<proteinExistence type="predicted"/>
<geneLocation type="plasmid" evidence="1">
    <name>unnamed</name>
</geneLocation>
<sequence length="81" mass="9411">MRNTTTWYDVVHVEIITGERDGRIWVLKLSCGHTVFRRIPPLRLHSLTAFSLREPQKNVGAPFVIRIQNKTFLRPKLNITG</sequence>
<keyword evidence="1" id="KW-0614">Plasmid</keyword>
<dbReference type="EMBL" id="KY401053">
    <property type="protein sequence ID" value="AQT23797.1"/>
    <property type="molecule type" value="Genomic_DNA"/>
</dbReference>
<organism evidence="1">
    <name type="scientific">Salmonella enteritidis</name>
    <dbReference type="NCBI Taxonomy" id="149539"/>
    <lineage>
        <taxon>Bacteria</taxon>
        <taxon>Pseudomonadati</taxon>
        <taxon>Pseudomonadota</taxon>
        <taxon>Gammaproteobacteria</taxon>
        <taxon>Enterobacterales</taxon>
        <taxon>Enterobacteriaceae</taxon>
        <taxon>Salmonella</taxon>
    </lineage>
</organism>
<evidence type="ECO:0000313" key="1">
    <source>
        <dbReference type="EMBL" id="AQT23797.1"/>
    </source>
</evidence>
<name>A0A1S6KQZ6_SALEN</name>
<reference evidence="1" key="1">
    <citation type="submission" date="2016-12" db="EMBL/GenBank/DDBJ databases">
        <title>Fusion of virulence plasmid pSEN and IncHI2 resistance plasmid in Salmonella enteritidis.</title>
        <authorList>
            <person name="Wong M.H."/>
            <person name="Chen S."/>
        </authorList>
    </citation>
    <scope>NUCLEOTIDE SEQUENCE</scope>
    <source>
        <strain evidence="1">SE380</strain>
        <plasmid evidence="1">unnamed</plasmid>
    </source>
</reference>
<accession>A0A1S6KQZ6</accession>
<protein>
    <submittedName>
        <fullName evidence="1">Uncharacterized protein</fullName>
    </submittedName>
</protein>
<dbReference type="AlphaFoldDB" id="A0A1S6KQZ6"/>